<comment type="caution">
    <text evidence="2">The sequence shown here is derived from an EMBL/GenBank/DDBJ whole genome shotgun (WGS) entry which is preliminary data.</text>
</comment>
<gene>
    <name evidence="2" type="ORF">DES32_2638</name>
</gene>
<name>A0A3D9Z021_9HYPH</name>
<protein>
    <submittedName>
        <fullName evidence="2">Uncharacterized protein</fullName>
    </submittedName>
</protein>
<organism evidence="2 3">
    <name type="scientific">Methylovirgula ligni</name>
    <dbReference type="NCBI Taxonomy" id="569860"/>
    <lineage>
        <taxon>Bacteria</taxon>
        <taxon>Pseudomonadati</taxon>
        <taxon>Pseudomonadota</taxon>
        <taxon>Alphaproteobacteria</taxon>
        <taxon>Hyphomicrobiales</taxon>
        <taxon>Beijerinckiaceae</taxon>
        <taxon>Methylovirgula</taxon>
    </lineage>
</organism>
<accession>A0A3D9Z021</accession>
<evidence type="ECO:0000256" key="1">
    <source>
        <dbReference type="SAM" id="MobiDB-lite"/>
    </source>
</evidence>
<keyword evidence="3" id="KW-1185">Reference proteome</keyword>
<proteinExistence type="predicted"/>
<evidence type="ECO:0000313" key="3">
    <source>
        <dbReference type="Proteomes" id="UP000256900"/>
    </source>
</evidence>
<dbReference type="Proteomes" id="UP000256900">
    <property type="component" value="Unassembled WGS sequence"/>
</dbReference>
<feature type="compositionally biased region" description="Basic and acidic residues" evidence="1">
    <location>
        <begin position="42"/>
        <end position="52"/>
    </location>
</feature>
<sequence length="52" mass="6181">MTLTSMMQEQREKNDDRDRDTDQPEKQSFSETHDLSSFLKVSDQRDRSFSVP</sequence>
<evidence type="ECO:0000313" key="2">
    <source>
        <dbReference type="EMBL" id="REF84529.1"/>
    </source>
</evidence>
<dbReference type="AlphaFoldDB" id="A0A3D9Z021"/>
<feature type="region of interest" description="Disordered" evidence="1">
    <location>
        <begin position="1"/>
        <end position="52"/>
    </location>
</feature>
<dbReference type="EMBL" id="QUMO01000004">
    <property type="protein sequence ID" value="REF84529.1"/>
    <property type="molecule type" value="Genomic_DNA"/>
</dbReference>
<feature type="compositionally biased region" description="Basic and acidic residues" evidence="1">
    <location>
        <begin position="9"/>
        <end position="25"/>
    </location>
</feature>
<reference evidence="2 3" key="1">
    <citation type="submission" date="2018-08" db="EMBL/GenBank/DDBJ databases">
        <title>Genomic Encyclopedia of Type Strains, Phase IV (KMG-IV): sequencing the most valuable type-strain genomes for metagenomic binning, comparative biology and taxonomic classification.</title>
        <authorList>
            <person name="Goeker M."/>
        </authorList>
    </citation>
    <scope>NUCLEOTIDE SEQUENCE [LARGE SCALE GENOMIC DNA]</scope>
    <source>
        <strain evidence="2 3">BW863</strain>
    </source>
</reference>